<dbReference type="RefSeq" id="WP_047762698.1">
    <property type="nucleotide sequence ID" value="NZ_LAQL01000002.1"/>
</dbReference>
<proteinExistence type="predicted"/>
<evidence type="ECO:0000256" key="1">
    <source>
        <dbReference type="SAM" id="Phobius"/>
    </source>
</evidence>
<gene>
    <name evidence="2" type="ORF">WH96_03660</name>
</gene>
<dbReference type="AlphaFoldDB" id="A0A0H2MK60"/>
<accession>A0A0H2MK60</accession>
<reference evidence="2 3" key="1">
    <citation type="submission" date="2015-03" db="EMBL/GenBank/DDBJ databases">
        <title>Genome Sequence of Kiloniella spongiae MEBiC09566, isolated from a marine sponge.</title>
        <authorList>
            <person name="Shao Z."/>
            <person name="Wang L."/>
            <person name="Li X."/>
        </authorList>
    </citation>
    <scope>NUCLEOTIDE SEQUENCE [LARGE SCALE GENOMIC DNA]</scope>
    <source>
        <strain evidence="2 3">MEBiC09566</strain>
    </source>
</reference>
<dbReference type="EMBL" id="LAQL01000002">
    <property type="protein sequence ID" value="KLN62576.1"/>
    <property type="molecule type" value="Genomic_DNA"/>
</dbReference>
<feature type="transmembrane region" description="Helical" evidence="1">
    <location>
        <begin position="106"/>
        <end position="135"/>
    </location>
</feature>
<dbReference type="OrthoDB" id="7374999at2"/>
<comment type="caution">
    <text evidence="2">The sequence shown here is derived from an EMBL/GenBank/DDBJ whole genome shotgun (WGS) entry which is preliminary data.</text>
</comment>
<keyword evidence="1" id="KW-1133">Transmembrane helix</keyword>
<keyword evidence="1" id="KW-0472">Membrane</keyword>
<dbReference type="STRING" id="1489064.WH96_03660"/>
<evidence type="ECO:0000313" key="3">
    <source>
        <dbReference type="Proteomes" id="UP000035444"/>
    </source>
</evidence>
<evidence type="ECO:0000313" key="2">
    <source>
        <dbReference type="EMBL" id="KLN62576.1"/>
    </source>
</evidence>
<keyword evidence="3" id="KW-1185">Reference proteome</keyword>
<feature type="transmembrane region" description="Helical" evidence="1">
    <location>
        <begin position="186"/>
        <end position="218"/>
    </location>
</feature>
<feature type="transmembrane region" description="Helical" evidence="1">
    <location>
        <begin position="141"/>
        <end position="165"/>
    </location>
</feature>
<organism evidence="2 3">
    <name type="scientific">Kiloniella spongiae</name>
    <dbReference type="NCBI Taxonomy" id="1489064"/>
    <lineage>
        <taxon>Bacteria</taxon>
        <taxon>Pseudomonadati</taxon>
        <taxon>Pseudomonadota</taxon>
        <taxon>Alphaproteobacteria</taxon>
        <taxon>Rhodospirillales</taxon>
        <taxon>Kiloniellaceae</taxon>
        <taxon>Kiloniella</taxon>
    </lineage>
</organism>
<protein>
    <recommendedName>
        <fullName evidence="4">Glycerophosphoryl diester phosphodiesterase membrane domain-containing protein</fullName>
    </recommendedName>
</protein>
<evidence type="ECO:0008006" key="4">
    <source>
        <dbReference type="Google" id="ProtNLM"/>
    </source>
</evidence>
<dbReference type="Proteomes" id="UP000035444">
    <property type="component" value="Unassembled WGS sequence"/>
</dbReference>
<feature type="transmembrane region" description="Helical" evidence="1">
    <location>
        <begin position="238"/>
        <end position="261"/>
    </location>
</feature>
<sequence length="285" mass="31015">MVSQIPPEQAVHDIPVKTVSGLAIKTVMGNLPALTQMALFPFLLSALITALSIPSLGNPLSSWILSILAYVPHTLFAVAWHRRTLLDLQAPESTSITSWNRVHWQFLLKIIILLAIFYGMGMIGSLPVLTIGAAIPSLVPLLFLGLMIAMLYVIARLSFILPATAVGEKYSLDTSWKHTNKQGWRIVAAFLMLTIPFGILMLLIGMFAFGSLFTGIPITPEEAANFNILSFIQNNGPAFFFLQLIILIVTYLPTAAVISMLSIAFKGCTGWVPEASTPSTDEEAS</sequence>
<name>A0A0H2MK60_9PROT</name>
<feature type="transmembrane region" description="Helical" evidence="1">
    <location>
        <begin position="63"/>
        <end position="80"/>
    </location>
</feature>
<feature type="transmembrane region" description="Helical" evidence="1">
    <location>
        <begin position="38"/>
        <end position="57"/>
    </location>
</feature>
<keyword evidence="1" id="KW-0812">Transmembrane</keyword>